<evidence type="ECO:0000313" key="4">
    <source>
        <dbReference type="EMBL" id="GMI44312.1"/>
    </source>
</evidence>
<dbReference type="InterPro" id="IPR005123">
    <property type="entry name" value="Oxoglu/Fe-dep_dioxygenase_dom"/>
</dbReference>
<keyword evidence="1" id="KW-0560">Oxidoreductase</keyword>
<proteinExistence type="inferred from homology"/>
<evidence type="ECO:0000259" key="3">
    <source>
        <dbReference type="PROSITE" id="PS51471"/>
    </source>
</evidence>
<dbReference type="GO" id="GO:0016491">
    <property type="term" value="F:oxidoreductase activity"/>
    <property type="evidence" value="ECO:0007669"/>
    <property type="project" value="UniProtKB-KW"/>
</dbReference>
<dbReference type="Gene3D" id="2.60.120.620">
    <property type="entry name" value="q2cbj1_9rhob like domain"/>
    <property type="match status" value="1"/>
</dbReference>
<dbReference type="EMBL" id="BRYA01001476">
    <property type="protein sequence ID" value="GMI44312.1"/>
    <property type="molecule type" value="Genomic_DNA"/>
</dbReference>
<dbReference type="OrthoDB" id="69177at2759"/>
<evidence type="ECO:0000313" key="5">
    <source>
        <dbReference type="Proteomes" id="UP001165065"/>
    </source>
</evidence>
<protein>
    <recommendedName>
        <fullName evidence="3">Fe2OG dioxygenase domain-containing protein</fullName>
    </recommendedName>
</protein>
<evidence type="ECO:0000256" key="1">
    <source>
        <dbReference type="RuleBase" id="RU003682"/>
    </source>
</evidence>
<organism evidence="4 5">
    <name type="scientific">Triparma columacea</name>
    <dbReference type="NCBI Taxonomy" id="722753"/>
    <lineage>
        <taxon>Eukaryota</taxon>
        <taxon>Sar</taxon>
        <taxon>Stramenopiles</taxon>
        <taxon>Ochrophyta</taxon>
        <taxon>Bolidophyceae</taxon>
        <taxon>Parmales</taxon>
        <taxon>Triparmaceae</taxon>
        <taxon>Triparma</taxon>
    </lineage>
</organism>
<dbReference type="GO" id="GO:0046872">
    <property type="term" value="F:metal ion binding"/>
    <property type="evidence" value="ECO:0007669"/>
    <property type="project" value="UniProtKB-KW"/>
</dbReference>
<dbReference type="PROSITE" id="PS51471">
    <property type="entry name" value="FE2OG_OXY"/>
    <property type="match status" value="1"/>
</dbReference>
<accession>A0A9W7GHX4</accession>
<reference evidence="5" key="1">
    <citation type="journal article" date="2023" name="Commun. Biol.">
        <title>Genome analysis of Parmales, the sister group of diatoms, reveals the evolutionary specialization of diatoms from phago-mixotrophs to photoautotrophs.</title>
        <authorList>
            <person name="Ban H."/>
            <person name="Sato S."/>
            <person name="Yoshikawa S."/>
            <person name="Yamada K."/>
            <person name="Nakamura Y."/>
            <person name="Ichinomiya M."/>
            <person name="Sato N."/>
            <person name="Blanc-Mathieu R."/>
            <person name="Endo H."/>
            <person name="Kuwata A."/>
            <person name="Ogata H."/>
        </authorList>
    </citation>
    <scope>NUCLEOTIDE SEQUENCE [LARGE SCALE GENOMIC DNA]</scope>
</reference>
<keyword evidence="5" id="KW-1185">Reference proteome</keyword>
<feature type="region of interest" description="Disordered" evidence="2">
    <location>
        <begin position="1"/>
        <end position="22"/>
    </location>
</feature>
<gene>
    <name evidence="4" type="ORF">TrCOL_g9892</name>
</gene>
<dbReference type="Proteomes" id="UP001165065">
    <property type="component" value="Unassembled WGS sequence"/>
</dbReference>
<feature type="compositionally biased region" description="Basic residues" evidence="2">
    <location>
        <begin position="1"/>
        <end position="12"/>
    </location>
</feature>
<keyword evidence="1" id="KW-0408">Iron</keyword>
<comment type="caution">
    <text evidence="4">The sequence shown here is derived from an EMBL/GenBank/DDBJ whole genome shotgun (WGS) entry which is preliminary data.</text>
</comment>
<feature type="domain" description="Fe2OG dioxygenase" evidence="3">
    <location>
        <begin position="185"/>
        <end position="280"/>
    </location>
</feature>
<feature type="region of interest" description="Disordered" evidence="2">
    <location>
        <begin position="44"/>
        <end position="88"/>
    </location>
</feature>
<comment type="similarity">
    <text evidence="1">Belongs to the iron/ascorbate-dependent oxidoreductase family.</text>
</comment>
<dbReference type="AlphaFoldDB" id="A0A9W7GHX4"/>
<keyword evidence="1" id="KW-0479">Metal-binding</keyword>
<sequence length="299" mass="32215">MGSKSSSHRVHSKNLDRTSEKVPKQSKFLFSCSGIRFSRGPDLEALRTDLSSPAPPKRSLPASKEGDARSGENSIYRLNDDGLDLSTTEEGSGNFERLEFDGIAFTSEGPVVGEQLCNDIVHEVLTLSKSCGFGSYVFAKQTLSINDHPSLSTLVNPIVSDVVAVINRLYGNSSTSSCSSFEFTKSTEPHVVVYDASVEDVEGYRRVAFHTDASEVTFIVALSAKGGDYEGGGTVIEAYGEDPIELEQGECLLFEGGKESHKGEEITSGVRVLLVGFLKRKKASRAKKVKKAIGGAFLS</sequence>
<evidence type="ECO:0000256" key="2">
    <source>
        <dbReference type="SAM" id="MobiDB-lite"/>
    </source>
</evidence>
<name>A0A9W7GHX4_9STRA</name>
<feature type="compositionally biased region" description="Basic and acidic residues" evidence="2">
    <location>
        <begin position="13"/>
        <end position="22"/>
    </location>
</feature>